<evidence type="ECO:0000259" key="9">
    <source>
        <dbReference type="Pfam" id="PF02782"/>
    </source>
</evidence>
<dbReference type="GO" id="GO:0005829">
    <property type="term" value="C:cytosol"/>
    <property type="evidence" value="ECO:0007669"/>
    <property type="project" value="TreeGrafter"/>
</dbReference>
<dbReference type="Pfam" id="PF00370">
    <property type="entry name" value="FGGY_N"/>
    <property type="match status" value="1"/>
</dbReference>
<gene>
    <name evidence="10" type="ORF">D6858_05100</name>
</gene>
<feature type="domain" description="Carbohydrate kinase FGGY N-terminal" evidence="8">
    <location>
        <begin position="15"/>
        <end position="260"/>
    </location>
</feature>
<comment type="similarity">
    <text evidence="1 7">Belongs to the FGGY kinase family.</text>
</comment>
<dbReference type="GO" id="GO:0005524">
    <property type="term" value="F:ATP binding"/>
    <property type="evidence" value="ECO:0007669"/>
    <property type="project" value="UniProtKB-KW"/>
</dbReference>
<keyword evidence="2 7" id="KW-0808">Transferase</keyword>
<dbReference type="InterPro" id="IPR018484">
    <property type="entry name" value="FGGY_N"/>
</dbReference>
<evidence type="ECO:0000259" key="8">
    <source>
        <dbReference type="Pfam" id="PF00370"/>
    </source>
</evidence>
<dbReference type="AlphaFoldDB" id="A0A419R4I7"/>
<dbReference type="GO" id="GO:0019563">
    <property type="term" value="P:glycerol catabolic process"/>
    <property type="evidence" value="ECO:0007669"/>
    <property type="project" value="TreeGrafter"/>
</dbReference>
<dbReference type="EMBL" id="RAHJ01000014">
    <property type="protein sequence ID" value="RJX69252.1"/>
    <property type="molecule type" value="Genomic_DNA"/>
</dbReference>
<evidence type="ECO:0000256" key="3">
    <source>
        <dbReference type="ARBA" id="ARBA00022741"/>
    </source>
</evidence>
<keyword evidence="5" id="KW-0067">ATP-binding</keyword>
<evidence type="ECO:0000256" key="6">
    <source>
        <dbReference type="ARBA" id="ARBA00043149"/>
    </source>
</evidence>
<evidence type="ECO:0000256" key="1">
    <source>
        <dbReference type="ARBA" id="ARBA00009156"/>
    </source>
</evidence>
<dbReference type="OrthoDB" id="9805576at2"/>
<reference evidence="10 11" key="1">
    <citation type="submission" date="2018-09" db="EMBL/GenBank/DDBJ databases">
        <title>Altererythrobacter sp.Ery1 and Ery12, the genome sequencing of novel strains in genus Alterythrobacter.</title>
        <authorList>
            <person name="Cheng H."/>
            <person name="Wu Y.-H."/>
            <person name="Fang C."/>
            <person name="Xu X.-W."/>
        </authorList>
    </citation>
    <scope>NUCLEOTIDE SEQUENCE [LARGE SCALE GENOMIC DNA]</scope>
    <source>
        <strain evidence="10 11">Ery12</strain>
    </source>
</reference>
<dbReference type="PROSITE" id="PS00445">
    <property type="entry name" value="FGGY_KINASES_2"/>
    <property type="match status" value="1"/>
</dbReference>
<dbReference type="Proteomes" id="UP000284322">
    <property type="component" value="Unassembled WGS sequence"/>
</dbReference>
<sequence>MSVPVHSPSANSAPVILAIDQGTTNTKVLLVNGHGEICLSRSRSVPLSYPRPGWVEQSAEDIWRTVRDLIAEVLTAVPNAAVAAVAISNQRETVILWDRHTGAPIAPAVTWQCTRSAERCEQLRKAGKAPLIAQRSGLGIDPLFPAAKIAGMLDDTPDIRTRAEAGDILCGTVDSWLVWNLTGGAVHATDHSNASRTQLLNIDTARWDEELAAVFDVPLAILPEVRPSDATFGVICEGFGALPQGTPVRAVLGDSHAALFAHDPMASGIVKVTIGTGSSLMVSVPERAESRHALSATIAWSREDSGVQYALEGNISVSGHAAAFAAELMGLPDAHALSAVAGQVANSNGVVFVPALAGLGAPHWQTDARGTIMGMSLATRPAHLARATLEAIAHQICDVIEAMEGDLHHPFPSVTIDGGAGRNSLLAQILADLSGKEIVQAPQEESSAVGAALMAAAAIGIAGSADRAPAQQFMPQISEGDRTNARQQWKRAIAQVTAAASPNAAPASVAA</sequence>
<evidence type="ECO:0000256" key="5">
    <source>
        <dbReference type="ARBA" id="ARBA00022840"/>
    </source>
</evidence>
<dbReference type="InterPro" id="IPR043129">
    <property type="entry name" value="ATPase_NBD"/>
</dbReference>
<name>A0A419R4I7_9SPHN</name>
<dbReference type="PANTHER" id="PTHR10196">
    <property type="entry name" value="SUGAR KINASE"/>
    <property type="match status" value="1"/>
</dbReference>
<proteinExistence type="inferred from homology"/>
<dbReference type="InterPro" id="IPR018485">
    <property type="entry name" value="FGGY_C"/>
</dbReference>
<feature type="domain" description="Carbohydrate kinase FGGY C-terminal" evidence="9">
    <location>
        <begin position="271"/>
        <end position="458"/>
    </location>
</feature>
<dbReference type="InterPro" id="IPR018483">
    <property type="entry name" value="Carb_kinase_FGGY_CS"/>
</dbReference>
<evidence type="ECO:0000256" key="7">
    <source>
        <dbReference type="RuleBase" id="RU003733"/>
    </source>
</evidence>
<organism evidence="10 11">
    <name type="scientific">Tsuneonella suprasediminis</name>
    <dbReference type="NCBI Taxonomy" id="2306996"/>
    <lineage>
        <taxon>Bacteria</taxon>
        <taxon>Pseudomonadati</taxon>
        <taxon>Pseudomonadota</taxon>
        <taxon>Alphaproteobacteria</taxon>
        <taxon>Sphingomonadales</taxon>
        <taxon>Erythrobacteraceae</taxon>
        <taxon>Tsuneonella</taxon>
    </lineage>
</organism>
<dbReference type="PANTHER" id="PTHR10196:SF69">
    <property type="entry name" value="GLYCEROL KINASE"/>
    <property type="match status" value="1"/>
</dbReference>
<keyword evidence="3" id="KW-0547">Nucleotide-binding</keyword>
<dbReference type="PIRSF" id="PIRSF000538">
    <property type="entry name" value="GlpK"/>
    <property type="match status" value="1"/>
</dbReference>
<protein>
    <recommendedName>
        <fullName evidence="6">ATP:glycerol 3-phosphotransferase</fullName>
    </recommendedName>
</protein>
<dbReference type="GO" id="GO:0004370">
    <property type="term" value="F:glycerol kinase activity"/>
    <property type="evidence" value="ECO:0007669"/>
    <property type="project" value="TreeGrafter"/>
</dbReference>
<dbReference type="InterPro" id="IPR000577">
    <property type="entry name" value="Carb_kinase_FGGY"/>
</dbReference>
<evidence type="ECO:0000313" key="10">
    <source>
        <dbReference type="EMBL" id="RJX69252.1"/>
    </source>
</evidence>
<keyword evidence="4 7" id="KW-0418">Kinase</keyword>
<dbReference type="Pfam" id="PF02782">
    <property type="entry name" value="FGGY_C"/>
    <property type="match status" value="1"/>
</dbReference>
<dbReference type="Gene3D" id="3.30.420.40">
    <property type="match status" value="2"/>
</dbReference>
<comment type="caution">
    <text evidence="10">The sequence shown here is derived from an EMBL/GenBank/DDBJ whole genome shotgun (WGS) entry which is preliminary data.</text>
</comment>
<dbReference type="CDD" id="cd07769">
    <property type="entry name" value="ASKHA_NBD_FGGY_GK"/>
    <property type="match status" value="1"/>
</dbReference>
<evidence type="ECO:0000256" key="2">
    <source>
        <dbReference type="ARBA" id="ARBA00022679"/>
    </source>
</evidence>
<dbReference type="PRINTS" id="PR00475">
    <property type="entry name" value="HEXOKINASE"/>
</dbReference>
<dbReference type="RefSeq" id="WP_120107764.1">
    <property type="nucleotide sequence ID" value="NZ_RAHJ01000014.1"/>
</dbReference>
<accession>A0A419R4I7</accession>
<keyword evidence="11" id="KW-1185">Reference proteome</keyword>
<evidence type="ECO:0000313" key="11">
    <source>
        <dbReference type="Proteomes" id="UP000284322"/>
    </source>
</evidence>
<dbReference type="SUPFAM" id="SSF53067">
    <property type="entry name" value="Actin-like ATPase domain"/>
    <property type="match status" value="2"/>
</dbReference>
<evidence type="ECO:0000256" key="4">
    <source>
        <dbReference type="ARBA" id="ARBA00022777"/>
    </source>
</evidence>